<reference evidence="2" key="1">
    <citation type="journal article" date="2018" name="Algal Res.">
        <title>Characterization of plant carbon substrate utilization by Auxenochlorella protothecoides.</title>
        <authorList>
            <person name="Vogler B.W."/>
            <person name="Starkenburg S.R."/>
            <person name="Sudasinghe N."/>
            <person name="Schambach J.Y."/>
            <person name="Rollin J.A."/>
            <person name="Pattathil S."/>
            <person name="Barry A.N."/>
        </authorList>
    </citation>
    <scope>NUCLEOTIDE SEQUENCE [LARGE SCALE GENOMIC DNA]</scope>
    <source>
        <strain evidence="2">UTEX 25</strain>
    </source>
</reference>
<dbReference type="AlphaFoldDB" id="A0A3M7KTY4"/>
<sequence length="434" mass="47763">LMYLCNQRAFSNAYNRYKGFERGVGKFMARPQEELPTLLHDMDIHIFDIFDMAKCDGRCPMTVFIECVPRGQDSCSADSNLNIGANNTGMNNRGNNNQGWCNLGNNNIGDYNRGSNNTGTKVFCNNLQQASDRCTLDKLRTAETLYLYKGFDWGVGMFLANPIEQLPILLPGLDIHVYDLFDSVPCNGTCGMTQFVECVPHDQTNCRIDETFNIGNNNVGLNNWGNSNQGSYNIGSNNMGNSNRGSNNTGTGLFCNNLQQGQGSCTLDMLRTAETVYISKGFGTGLVVTLYNSSYELQTLLPGMDIHIFDILKWNTCDFECDMTVFVECVPQGQERCPFDDKINLGNNNVGERNGGNNNTGNMNFGSNNLGNCNQGDNNTGRMFFCHNSHQGSNRCTLDMLRTADTVDLSALPIPISLTAAAETVKTVAVPANC</sequence>
<proteinExistence type="predicted"/>
<dbReference type="Proteomes" id="UP000279271">
    <property type="component" value="Unassembled WGS sequence"/>
</dbReference>
<organism evidence="1 2">
    <name type="scientific">Auxenochlorella protothecoides</name>
    <name type="common">Green microalga</name>
    <name type="synonym">Chlorella protothecoides</name>
    <dbReference type="NCBI Taxonomy" id="3075"/>
    <lineage>
        <taxon>Eukaryota</taxon>
        <taxon>Viridiplantae</taxon>
        <taxon>Chlorophyta</taxon>
        <taxon>core chlorophytes</taxon>
        <taxon>Trebouxiophyceae</taxon>
        <taxon>Chlorellales</taxon>
        <taxon>Chlorellaceae</taxon>
        <taxon>Auxenochlorella</taxon>
    </lineage>
</organism>
<evidence type="ECO:0000313" key="2">
    <source>
        <dbReference type="Proteomes" id="UP000279271"/>
    </source>
</evidence>
<dbReference type="EMBL" id="QOKY01000202">
    <property type="protein sequence ID" value="RMZ52822.1"/>
    <property type="molecule type" value="Genomic_DNA"/>
</dbReference>
<comment type="caution">
    <text evidence="1">The sequence shown here is derived from an EMBL/GenBank/DDBJ whole genome shotgun (WGS) entry which is preliminary data.</text>
</comment>
<gene>
    <name evidence="1" type="ORF">APUTEX25_000941</name>
</gene>
<protein>
    <submittedName>
        <fullName evidence="1">Uncharacterized protein</fullName>
    </submittedName>
</protein>
<accession>A0A3M7KTY4</accession>
<name>A0A3M7KTY4_AUXPR</name>
<feature type="non-terminal residue" evidence="1">
    <location>
        <position position="1"/>
    </location>
</feature>
<evidence type="ECO:0000313" key="1">
    <source>
        <dbReference type="EMBL" id="RMZ52822.1"/>
    </source>
</evidence>